<evidence type="ECO:0000313" key="2">
    <source>
        <dbReference type="EMBL" id="GBP29414.1"/>
    </source>
</evidence>
<keyword evidence="3" id="KW-1185">Reference proteome</keyword>
<dbReference type="EMBL" id="BGZK01000220">
    <property type="protein sequence ID" value="GBP29414.1"/>
    <property type="molecule type" value="Genomic_DNA"/>
</dbReference>
<reference evidence="2 3" key="1">
    <citation type="journal article" date="2019" name="Commun. Biol.">
        <title>The bagworm genome reveals a unique fibroin gene that provides high tensile strength.</title>
        <authorList>
            <person name="Kono N."/>
            <person name="Nakamura H."/>
            <person name="Ohtoshi R."/>
            <person name="Tomita M."/>
            <person name="Numata K."/>
            <person name="Arakawa K."/>
        </authorList>
    </citation>
    <scope>NUCLEOTIDE SEQUENCE [LARGE SCALE GENOMIC DNA]</scope>
</reference>
<proteinExistence type="predicted"/>
<feature type="region of interest" description="Disordered" evidence="1">
    <location>
        <begin position="1"/>
        <end position="28"/>
    </location>
</feature>
<accession>A0A4C1UUC7</accession>
<evidence type="ECO:0000256" key="1">
    <source>
        <dbReference type="SAM" id="MobiDB-lite"/>
    </source>
</evidence>
<dbReference type="Proteomes" id="UP000299102">
    <property type="component" value="Unassembled WGS sequence"/>
</dbReference>
<protein>
    <submittedName>
        <fullName evidence="2">Uncharacterized protein</fullName>
    </submittedName>
</protein>
<gene>
    <name evidence="2" type="ORF">EVAR_22026_1</name>
</gene>
<sequence>MTVEVIDEANTPQGGTLPPLLQSAYPDDVQRPTGRVRIGLYTGDATLGTCGRSFINILRLLQKGRRRAAMTILTLKGRTRSRKQIWHSESSTSGSPRSMNTLEVESLGYVLAKYPETRIHYTLSCRMGEAFGSAGSG</sequence>
<evidence type="ECO:0000313" key="3">
    <source>
        <dbReference type="Proteomes" id="UP000299102"/>
    </source>
</evidence>
<name>A0A4C1UUC7_EUMVA</name>
<dbReference type="AlphaFoldDB" id="A0A4C1UUC7"/>
<comment type="caution">
    <text evidence="2">The sequence shown here is derived from an EMBL/GenBank/DDBJ whole genome shotgun (WGS) entry which is preliminary data.</text>
</comment>
<organism evidence="2 3">
    <name type="scientific">Eumeta variegata</name>
    <name type="common">Bagworm moth</name>
    <name type="synonym">Eumeta japonica</name>
    <dbReference type="NCBI Taxonomy" id="151549"/>
    <lineage>
        <taxon>Eukaryota</taxon>
        <taxon>Metazoa</taxon>
        <taxon>Ecdysozoa</taxon>
        <taxon>Arthropoda</taxon>
        <taxon>Hexapoda</taxon>
        <taxon>Insecta</taxon>
        <taxon>Pterygota</taxon>
        <taxon>Neoptera</taxon>
        <taxon>Endopterygota</taxon>
        <taxon>Lepidoptera</taxon>
        <taxon>Glossata</taxon>
        <taxon>Ditrysia</taxon>
        <taxon>Tineoidea</taxon>
        <taxon>Psychidae</taxon>
        <taxon>Oiketicinae</taxon>
        <taxon>Eumeta</taxon>
    </lineage>
</organism>